<reference evidence="2 3" key="1">
    <citation type="submission" date="2015-11" db="EMBL/GenBank/DDBJ databases">
        <title>Genomic analysis of 38 Legionella species identifies large and diverse effector repertoires.</title>
        <authorList>
            <person name="Burstein D."/>
            <person name="Amaro F."/>
            <person name="Zusman T."/>
            <person name="Lifshitz Z."/>
            <person name="Cohen O."/>
            <person name="Gilbert J.A."/>
            <person name="Pupko T."/>
            <person name="Shuman H.A."/>
            <person name="Segal G."/>
        </authorList>
    </citation>
    <scope>NUCLEOTIDE SEQUENCE [LARGE SCALE GENOMIC DNA]</scope>
    <source>
        <strain evidence="2 3">Bercovier 4</strain>
    </source>
</reference>
<evidence type="ECO:0000313" key="2">
    <source>
        <dbReference type="EMBL" id="KTD26084.1"/>
    </source>
</evidence>
<dbReference type="InterPro" id="IPR009839">
    <property type="entry name" value="SseB_N"/>
</dbReference>
<keyword evidence="3" id="KW-1185">Reference proteome</keyword>
<evidence type="ECO:0000313" key="3">
    <source>
        <dbReference type="Proteomes" id="UP000054761"/>
    </source>
</evidence>
<dbReference type="Pfam" id="PF07179">
    <property type="entry name" value="SseB"/>
    <property type="match status" value="1"/>
</dbReference>
<dbReference type="EMBL" id="LNYH01000058">
    <property type="protein sequence ID" value="KTD26084.1"/>
    <property type="molecule type" value="Genomic_DNA"/>
</dbReference>
<accession>A0A0W0W0N7</accession>
<organism evidence="2 3">
    <name type="scientific">Legionella israelensis</name>
    <dbReference type="NCBI Taxonomy" id="454"/>
    <lineage>
        <taxon>Bacteria</taxon>
        <taxon>Pseudomonadati</taxon>
        <taxon>Pseudomonadota</taxon>
        <taxon>Gammaproteobacteria</taxon>
        <taxon>Legionellales</taxon>
        <taxon>Legionellaceae</taxon>
        <taxon>Legionella</taxon>
    </lineage>
</organism>
<proteinExistence type="predicted"/>
<sequence>MMRALEESIKKAFASTGEAKDINKAYLEFIKANFIIPVEKNTESEPRVLFLQEKEQTYLPVFSDISYFHPWAEEIAEQIELLNLSGVDLLKGIGEQVTVCLNIGSEIYKEFNPAEIARMKNMVLKIFSPKII</sequence>
<protein>
    <submittedName>
        <fullName evidence="2">Putative Fe-S center protein</fullName>
    </submittedName>
</protein>
<comment type="caution">
    <text evidence="2">The sequence shown here is derived from an EMBL/GenBank/DDBJ whole genome shotgun (WGS) entry which is preliminary data.</text>
</comment>
<feature type="domain" description="SseB protein N-terminal" evidence="1">
    <location>
        <begin position="12"/>
        <end position="117"/>
    </location>
</feature>
<dbReference type="PATRIC" id="fig|454.4.peg.1322"/>
<dbReference type="AlphaFoldDB" id="A0A0W0W0N7"/>
<name>A0A0W0W0N7_9GAMM</name>
<evidence type="ECO:0000259" key="1">
    <source>
        <dbReference type="Pfam" id="PF07179"/>
    </source>
</evidence>
<gene>
    <name evidence="2" type="ORF">Lisr_1225</name>
</gene>
<dbReference type="Proteomes" id="UP000054761">
    <property type="component" value="Unassembled WGS sequence"/>
</dbReference>